<reference evidence="5" key="1">
    <citation type="submission" date="2022-06" db="EMBL/GenBank/DDBJ databases">
        <title>Draft genome sequences of Pectobacterium carotovorum subsp. carotovorum str. NBRC12380.</title>
        <authorList>
            <person name="Wakabayashi Y."/>
            <person name="Kojima K."/>
        </authorList>
    </citation>
    <scope>NUCLEOTIDE SEQUENCE</scope>
    <source>
        <strain evidence="5">NBRC 12380</strain>
    </source>
</reference>
<evidence type="ECO:0000256" key="3">
    <source>
        <dbReference type="ARBA" id="ARBA00022795"/>
    </source>
</evidence>
<keyword evidence="6" id="KW-0969">Cilium</keyword>
<keyword evidence="3" id="KW-1005">Bacterial flagellum biogenesis</keyword>
<evidence type="ECO:0000256" key="4">
    <source>
        <dbReference type="SAM" id="Coils"/>
    </source>
</evidence>
<dbReference type="InterPro" id="IPR036679">
    <property type="entry name" value="FlgN-like_sf"/>
</dbReference>
<comment type="similarity">
    <text evidence="2">Belongs to the FlgN family.</text>
</comment>
<feature type="coiled-coil region" evidence="4">
    <location>
        <begin position="3"/>
        <end position="61"/>
    </location>
</feature>
<dbReference type="SUPFAM" id="SSF140566">
    <property type="entry name" value="FlgN-like"/>
    <property type="match status" value="1"/>
</dbReference>
<dbReference type="GO" id="GO:0044780">
    <property type="term" value="P:bacterial-type flagellum assembly"/>
    <property type="evidence" value="ECO:0007669"/>
    <property type="project" value="InterPro"/>
</dbReference>
<dbReference type="Pfam" id="PF05130">
    <property type="entry name" value="FlgN"/>
    <property type="match status" value="1"/>
</dbReference>
<evidence type="ECO:0000313" key="6">
    <source>
        <dbReference type="EMBL" id="GLV70367.1"/>
    </source>
</evidence>
<organism evidence="6 8">
    <name type="scientific">Pectobacterium carotovorum subsp. carotovorum</name>
    <name type="common">Erwinia carotovora subsp. carotovora</name>
    <dbReference type="NCBI Taxonomy" id="555"/>
    <lineage>
        <taxon>Bacteria</taxon>
        <taxon>Pseudomonadati</taxon>
        <taxon>Pseudomonadota</taxon>
        <taxon>Gammaproteobacteria</taxon>
        <taxon>Enterobacterales</taxon>
        <taxon>Pectobacteriaceae</taxon>
        <taxon>Pectobacterium</taxon>
    </lineage>
</organism>
<evidence type="ECO:0000313" key="5">
    <source>
        <dbReference type="EMBL" id="GKX47923.1"/>
    </source>
</evidence>
<dbReference type="Gene3D" id="1.20.58.300">
    <property type="entry name" value="FlgN-like"/>
    <property type="match status" value="1"/>
</dbReference>
<comment type="function">
    <text evidence="1">Required for the efficient initiation of filament assembly.</text>
</comment>
<dbReference type="Proteomes" id="UP001165145">
    <property type="component" value="Unassembled WGS sequence"/>
</dbReference>
<evidence type="ECO:0000313" key="7">
    <source>
        <dbReference type="Proteomes" id="UP001058167"/>
    </source>
</evidence>
<gene>
    <name evidence="6" type="primary">flgN</name>
    <name evidence="6" type="ORF">Pcaca03_28110</name>
    <name evidence="5" type="ORF">SOASR016_26750</name>
</gene>
<dbReference type="EMBL" id="BRLF01000006">
    <property type="protein sequence ID" value="GKX47923.1"/>
    <property type="molecule type" value="Genomic_DNA"/>
</dbReference>
<sequence>MFMENLQSILEQLLSNLRELDVVMSEEQTLLCAGHINSIALQQVTEKKTSLLATMQHLETQRHAVESTLKLQAPYDGIEKLSTYWQQVQELTRRLNNQNQHNGLLLSRHIAYTNEAINILKPRHGQGLYGPDGQSKGVTVGGRKITF</sequence>
<evidence type="ECO:0000256" key="2">
    <source>
        <dbReference type="ARBA" id="ARBA00007703"/>
    </source>
</evidence>
<dbReference type="AlphaFoldDB" id="A0AAI9PEQ4"/>
<reference evidence="6" key="2">
    <citation type="submission" date="2023-02" db="EMBL/GenBank/DDBJ databases">
        <title>Pectobacterium carotovorum subsp. carotovorum NBRC 12380.</title>
        <authorList>
            <person name="Ichikawa N."/>
            <person name="Sato H."/>
            <person name="Tonouchi N."/>
        </authorList>
    </citation>
    <scope>NUCLEOTIDE SEQUENCE</scope>
    <source>
        <strain evidence="6">NBRC 12380</strain>
    </source>
</reference>
<dbReference type="Proteomes" id="UP001058167">
    <property type="component" value="Unassembled WGS sequence"/>
</dbReference>
<proteinExistence type="inferred from homology"/>
<protein>
    <submittedName>
        <fullName evidence="6">Flagella synthesis protein FlgN</fullName>
    </submittedName>
</protein>
<dbReference type="InterPro" id="IPR007809">
    <property type="entry name" value="FlgN-like"/>
</dbReference>
<dbReference type="EMBL" id="BSRL01000006">
    <property type="protein sequence ID" value="GLV70367.1"/>
    <property type="molecule type" value="Genomic_DNA"/>
</dbReference>
<keyword evidence="6" id="KW-0966">Cell projection</keyword>
<name>A0AAI9PEQ4_PECCC</name>
<keyword evidence="6" id="KW-0282">Flagellum</keyword>
<keyword evidence="4" id="KW-0175">Coiled coil</keyword>
<evidence type="ECO:0000313" key="8">
    <source>
        <dbReference type="Proteomes" id="UP001165145"/>
    </source>
</evidence>
<keyword evidence="7" id="KW-1185">Reference proteome</keyword>
<evidence type="ECO:0000256" key="1">
    <source>
        <dbReference type="ARBA" id="ARBA00002397"/>
    </source>
</evidence>
<accession>A0AAI9PEQ4</accession>
<comment type="caution">
    <text evidence="6">The sequence shown here is derived from an EMBL/GenBank/DDBJ whole genome shotgun (WGS) entry which is preliminary data.</text>
</comment>